<proteinExistence type="predicted"/>
<comment type="caution">
    <text evidence="1">The sequence shown here is derived from an EMBL/GenBank/DDBJ whole genome shotgun (WGS) entry which is preliminary data.</text>
</comment>
<evidence type="ECO:0000313" key="2">
    <source>
        <dbReference type="Proteomes" id="UP000821865"/>
    </source>
</evidence>
<sequence length="208" mass="24513">MRRRLSHCFVPGCTTDYKSRKKNLSLFWVPKDEGTYRKWKRNIPRADNPLEQNAAVCELHFDPQFVSRHFEHIINGELVRLERNRPFLQPDAIPFERSQVPRQASAQEKESERKVVSTVCASVLDCISMRLKARSRTMYRFIVPDACVWNHVSLTSRWFYLNCYGNKEGLYRLAARWTTVASVFRRSRTDSGGRRYDMVSEVMQSTHF</sequence>
<keyword evidence="2" id="KW-1185">Reference proteome</keyword>
<dbReference type="Proteomes" id="UP000821865">
    <property type="component" value="Chromosome 10"/>
</dbReference>
<accession>A0ACB8DMJ7</accession>
<organism evidence="1 2">
    <name type="scientific">Dermacentor silvarum</name>
    <name type="common">Tick</name>
    <dbReference type="NCBI Taxonomy" id="543639"/>
    <lineage>
        <taxon>Eukaryota</taxon>
        <taxon>Metazoa</taxon>
        <taxon>Ecdysozoa</taxon>
        <taxon>Arthropoda</taxon>
        <taxon>Chelicerata</taxon>
        <taxon>Arachnida</taxon>
        <taxon>Acari</taxon>
        <taxon>Parasitiformes</taxon>
        <taxon>Ixodida</taxon>
        <taxon>Ixodoidea</taxon>
        <taxon>Ixodidae</taxon>
        <taxon>Rhipicephalinae</taxon>
        <taxon>Dermacentor</taxon>
    </lineage>
</organism>
<dbReference type="EMBL" id="CM023479">
    <property type="protein sequence ID" value="KAH7973685.1"/>
    <property type="molecule type" value="Genomic_DNA"/>
</dbReference>
<gene>
    <name evidence="1" type="ORF">HPB49_003899</name>
</gene>
<protein>
    <submittedName>
        <fullName evidence="1">Uncharacterized protein</fullName>
    </submittedName>
</protein>
<reference evidence="1" key="1">
    <citation type="submission" date="2020-05" db="EMBL/GenBank/DDBJ databases">
        <title>Large-scale comparative analyses of tick genomes elucidate their genetic diversity and vector capacities.</title>
        <authorList>
            <person name="Jia N."/>
            <person name="Wang J."/>
            <person name="Shi W."/>
            <person name="Du L."/>
            <person name="Sun Y."/>
            <person name="Zhan W."/>
            <person name="Jiang J."/>
            <person name="Wang Q."/>
            <person name="Zhang B."/>
            <person name="Ji P."/>
            <person name="Sakyi L.B."/>
            <person name="Cui X."/>
            <person name="Yuan T."/>
            <person name="Jiang B."/>
            <person name="Yang W."/>
            <person name="Lam T.T.-Y."/>
            <person name="Chang Q."/>
            <person name="Ding S."/>
            <person name="Wang X."/>
            <person name="Zhu J."/>
            <person name="Ruan X."/>
            <person name="Zhao L."/>
            <person name="Wei J."/>
            <person name="Que T."/>
            <person name="Du C."/>
            <person name="Cheng J."/>
            <person name="Dai P."/>
            <person name="Han X."/>
            <person name="Huang E."/>
            <person name="Gao Y."/>
            <person name="Liu J."/>
            <person name="Shao H."/>
            <person name="Ye R."/>
            <person name="Li L."/>
            <person name="Wei W."/>
            <person name="Wang X."/>
            <person name="Wang C."/>
            <person name="Yang T."/>
            <person name="Huo Q."/>
            <person name="Li W."/>
            <person name="Guo W."/>
            <person name="Chen H."/>
            <person name="Zhou L."/>
            <person name="Ni X."/>
            <person name="Tian J."/>
            <person name="Zhou Y."/>
            <person name="Sheng Y."/>
            <person name="Liu T."/>
            <person name="Pan Y."/>
            <person name="Xia L."/>
            <person name="Li J."/>
            <person name="Zhao F."/>
            <person name="Cao W."/>
        </authorList>
    </citation>
    <scope>NUCLEOTIDE SEQUENCE</scope>
    <source>
        <strain evidence="1">Dsil-2018</strain>
    </source>
</reference>
<evidence type="ECO:0000313" key="1">
    <source>
        <dbReference type="EMBL" id="KAH7973685.1"/>
    </source>
</evidence>
<name>A0ACB8DMJ7_DERSI</name>